<evidence type="ECO:0000256" key="1">
    <source>
        <dbReference type="SAM" id="MobiDB-lite"/>
    </source>
</evidence>
<keyword evidence="4" id="KW-1185">Reference proteome</keyword>
<protein>
    <recommendedName>
        <fullName evidence="5">Lipoprotein</fullName>
    </recommendedName>
</protein>
<dbReference type="AlphaFoldDB" id="A0A848LAW7"/>
<dbReference type="InterPro" id="IPR015915">
    <property type="entry name" value="Kelch-typ_b-propeller"/>
</dbReference>
<evidence type="ECO:0000256" key="2">
    <source>
        <dbReference type="SAM" id="SignalP"/>
    </source>
</evidence>
<accession>A0A848LAW7</accession>
<evidence type="ECO:0000313" key="3">
    <source>
        <dbReference type="EMBL" id="NMO15654.1"/>
    </source>
</evidence>
<sequence>MTAVSLGRRSSSWVLILALSISGVLPGCGSSEKDPPEETPSPDAGSPSPDAGSPPPDGGHPPLDGGTPPTDGGNPLPDGGTPPTDGGIPPPPPPAFTWGNGTETGTLVGNVWTPGRDAEGLVNAASWELVPKGRWIEVAGTPLTSLDAAVKAALPGFRDLGSGGIAAVINAYSGVAVDAPRARWWAFGGGHADSSNNGLYRFDMAKMRWSIEQLPDNSANWTGVTYGITYSFYPPADAYAKAHPDSDVFNDEFFDPDRPAASTGNPVARHTYNGLVYNPDLQEVAFGVRRMWRYSLTTRTWKRHNPFNTPGASYNGATGYGGSQGWTFWDEVKHRYLFGPTENYNYSRWWSFDTDDQSWNWETITPPAWHFAQMVRVGRTLVSFPYPEAEHGSFPTFPPRLITYDMDTAKWGDLKLKHDLEVSRIYTDYFEGMIFTYVPPLNRYIAAFPYDRDGDGRREYRTFEVDPVKLELREAPQWEAGAFGGWHELVKNRFFYLATHDALVYVRKGEENLRVFRLP</sequence>
<feature type="region of interest" description="Disordered" evidence="1">
    <location>
        <begin position="24"/>
        <end position="106"/>
    </location>
</feature>
<keyword evidence="2" id="KW-0732">Signal</keyword>
<evidence type="ECO:0000313" key="4">
    <source>
        <dbReference type="Proteomes" id="UP000518300"/>
    </source>
</evidence>
<name>A0A848LAW7_9BACT</name>
<proteinExistence type="predicted"/>
<feature type="signal peptide" evidence="2">
    <location>
        <begin position="1"/>
        <end position="26"/>
    </location>
</feature>
<dbReference type="Proteomes" id="UP000518300">
    <property type="component" value="Unassembled WGS sequence"/>
</dbReference>
<feature type="compositionally biased region" description="Low complexity" evidence="1">
    <location>
        <begin position="41"/>
        <end position="51"/>
    </location>
</feature>
<feature type="compositionally biased region" description="Low complexity" evidence="1">
    <location>
        <begin position="60"/>
        <end position="87"/>
    </location>
</feature>
<comment type="caution">
    <text evidence="3">The sequence shown here is derived from an EMBL/GenBank/DDBJ whole genome shotgun (WGS) entry which is preliminary data.</text>
</comment>
<dbReference type="EMBL" id="JABBJJ010000044">
    <property type="protein sequence ID" value="NMO15654.1"/>
    <property type="molecule type" value="Genomic_DNA"/>
</dbReference>
<organism evidence="3 4">
    <name type="scientific">Pyxidicoccus fallax</name>
    <dbReference type="NCBI Taxonomy" id="394095"/>
    <lineage>
        <taxon>Bacteria</taxon>
        <taxon>Pseudomonadati</taxon>
        <taxon>Myxococcota</taxon>
        <taxon>Myxococcia</taxon>
        <taxon>Myxococcales</taxon>
        <taxon>Cystobacterineae</taxon>
        <taxon>Myxococcaceae</taxon>
        <taxon>Pyxidicoccus</taxon>
    </lineage>
</organism>
<feature type="chain" id="PRO_5032523568" description="Lipoprotein" evidence="2">
    <location>
        <begin position="27"/>
        <end position="519"/>
    </location>
</feature>
<evidence type="ECO:0008006" key="5">
    <source>
        <dbReference type="Google" id="ProtNLM"/>
    </source>
</evidence>
<reference evidence="3 4" key="1">
    <citation type="submission" date="2020-04" db="EMBL/GenBank/DDBJ databases">
        <title>Draft genome of Pyxidicoccus fallax type strain.</title>
        <authorList>
            <person name="Whitworth D.E."/>
        </authorList>
    </citation>
    <scope>NUCLEOTIDE SEQUENCE [LARGE SCALE GENOMIC DNA]</scope>
    <source>
        <strain evidence="3 4">DSM 14698</strain>
    </source>
</reference>
<dbReference type="Gene3D" id="2.120.10.80">
    <property type="entry name" value="Kelch-type beta propeller"/>
    <property type="match status" value="1"/>
</dbReference>
<gene>
    <name evidence="3" type="ORF">HG543_12435</name>
</gene>